<feature type="active site" description="Nucleophile" evidence="4">
    <location>
        <position position="501"/>
    </location>
</feature>
<keyword evidence="8" id="KW-1185">Reference proteome</keyword>
<sequence length="775" mass="85445">MATDGELITILSIDGGGVRGIIPGTILAFLESQLQKLDGENARIADYFDFIAGTSTGGLVTAMLTSPNENNRPLFAAKDINKFYLQASPQIFPQESEESQELVAMHSLNWYTTITKWVKLVWNKYSDQVYHSVEAFIRWIERAALRPKYDGFYLHKMIREMLGDKKLSETLTNVIIPSFDIKLLQPIVFSTLKARRDDLHNAPLGDVCISTSAAPYFLPPYYFQINSSKGTKKFNLVDGGVAANNPTLLAISEVTKEMSLNRKDPCLNNMDYSKLLVLSLGTGSSKRDEKLEVGDGQTWGLFSWFMGPNGTNPLFDVVLTAMDDMVDIYLSVFFQNSRFKDNYLRIQIDSLKYTQAATDNSSIENLENLEKIANELLKKPVAAVNLETGLPCDCQMKGGVDKLKALASCLVNFHVPIVSKPDSNSSSDTKGKVDVKKAITRITISIVCLEGKLTTILSIDGGGVRGLIPAAILAFLEAQLQKLDGEDARIADYFDFIAGTSTGGLVTTLLSSPDPNDPKNRPFSGENIIKFYHEESPIIFPQKASKLQPPGAESKVDSAAKELVKAIMEEEGTSSARLPSSVDWLKWIGKIVKFFKFLMYSKYDDIALKQVIEAKVKERKLRETLTNVLITSFNVQLQQPKVFSSLKASRDDLEDASLVDVCLSTSAAPLYLPLHIFETTSGDTTENFYMTDGGVAANNPTLLAITEASKERNLDIMDCSNLLVLSLGTGSTKRNTHIQVTDPDWGPIEWLLQGLGDGSIPLVTDLMDASDSMVD</sequence>
<gene>
    <name evidence="7" type="ORF">CCACVL1_02141</name>
</gene>
<dbReference type="InterPro" id="IPR016035">
    <property type="entry name" value="Acyl_Trfase/lysoPLipase"/>
</dbReference>
<dbReference type="Proteomes" id="UP000188268">
    <property type="component" value="Unassembled WGS sequence"/>
</dbReference>
<evidence type="ECO:0000313" key="7">
    <source>
        <dbReference type="EMBL" id="OMP04721.1"/>
    </source>
</evidence>
<evidence type="ECO:0000256" key="3">
    <source>
        <dbReference type="ARBA" id="ARBA00023098"/>
    </source>
</evidence>
<evidence type="ECO:0000256" key="5">
    <source>
        <dbReference type="RuleBase" id="RU361262"/>
    </source>
</evidence>
<feature type="domain" description="PNPLA" evidence="6">
    <location>
        <begin position="457"/>
        <end position="705"/>
    </location>
</feature>
<comment type="function">
    <text evidence="5">Lipolytic acyl hydrolase (LAH).</text>
</comment>
<evidence type="ECO:0000256" key="4">
    <source>
        <dbReference type="PROSITE-ProRule" id="PRU01161"/>
    </source>
</evidence>
<dbReference type="STRING" id="210143.A0A1R3KCA1"/>
<evidence type="ECO:0000256" key="1">
    <source>
        <dbReference type="ARBA" id="ARBA00010240"/>
    </source>
</evidence>
<organism evidence="7 8">
    <name type="scientific">Corchorus capsularis</name>
    <name type="common">Jute</name>
    <dbReference type="NCBI Taxonomy" id="210143"/>
    <lineage>
        <taxon>Eukaryota</taxon>
        <taxon>Viridiplantae</taxon>
        <taxon>Streptophyta</taxon>
        <taxon>Embryophyta</taxon>
        <taxon>Tracheophyta</taxon>
        <taxon>Spermatophyta</taxon>
        <taxon>Magnoliopsida</taxon>
        <taxon>eudicotyledons</taxon>
        <taxon>Gunneridae</taxon>
        <taxon>Pentapetalae</taxon>
        <taxon>rosids</taxon>
        <taxon>malvids</taxon>
        <taxon>Malvales</taxon>
        <taxon>Malvaceae</taxon>
        <taxon>Grewioideae</taxon>
        <taxon>Apeibeae</taxon>
        <taxon>Corchorus</taxon>
    </lineage>
</organism>
<feature type="short sequence motif" description="GXSXG" evidence="4">
    <location>
        <begin position="53"/>
        <end position="57"/>
    </location>
</feature>
<dbReference type="OrthoDB" id="1658288at2759"/>
<dbReference type="PANTHER" id="PTHR32176:SF116">
    <property type="entry name" value="PATATIN"/>
    <property type="match status" value="1"/>
</dbReference>
<dbReference type="PROSITE" id="PS51635">
    <property type="entry name" value="PNPLA"/>
    <property type="match status" value="2"/>
</dbReference>
<proteinExistence type="inferred from homology"/>
<dbReference type="AlphaFoldDB" id="A0A1R3KCA1"/>
<dbReference type="GO" id="GO:0047372">
    <property type="term" value="F:monoacylglycerol lipase activity"/>
    <property type="evidence" value="ECO:0007669"/>
    <property type="project" value="TreeGrafter"/>
</dbReference>
<evidence type="ECO:0000259" key="6">
    <source>
        <dbReference type="PROSITE" id="PS51635"/>
    </source>
</evidence>
<feature type="short sequence motif" description="DGA/G" evidence="4">
    <location>
        <begin position="238"/>
        <end position="240"/>
    </location>
</feature>
<evidence type="ECO:0000256" key="2">
    <source>
        <dbReference type="ARBA" id="ARBA00022963"/>
    </source>
</evidence>
<dbReference type="Gene3D" id="3.40.1090.10">
    <property type="entry name" value="Cytosolic phospholipase A2 catalytic domain"/>
    <property type="match status" value="2"/>
</dbReference>
<comment type="similarity">
    <text evidence="1 5">Belongs to the patatin family.</text>
</comment>
<name>A0A1R3KCA1_COCAP</name>
<dbReference type="Gramene" id="OMP04721">
    <property type="protein sequence ID" value="OMP04721"/>
    <property type="gene ID" value="CCACVL1_02141"/>
</dbReference>
<dbReference type="EC" id="3.1.1.-" evidence="5"/>
<dbReference type="InterPro" id="IPR002641">
    <property type="entry name" value="PNPLA_dom"/>
</dbReference>
<reference evidence="7 8" key="1">
    <citation type="submission" date="2013-09" db="EMBL/GenBank/DDBJ databases">
        <title>Corchorus capsularis genome sequencing.</title>
        <authorList>
            <person name="Alam M."/>
            <person name="Haque M.S."/>
            <person name="Islam M.S."/>
            <person name="Emdad E.M."/>
            <person name="Islam M.M."/>
            <person name="Ahmed B."/>
            <person name="Halim A."/>
            <person name="Hossen Q.M.M."/>
            <person name="Hossain M.Z."/>
            <person name="Ahmed R."/>
            <person name="Khan M.M."/>
            <person name="Islam R."/>
            <person name="Rashid M.M."/>
            <person name="Khan S.A."/>
            <person name="Rahman M.S."/>
            <person name="Alam M."/>
        </authorList>
    </citation>
    <scope>NUCLEOTIDE SEQUENCE [LARGE SCALE GENOMIC DNA]</scope>
    <source>
        <strain evidence="8">cv. CVL-1</strain>
        <tissue evidence="7">Whole seedling</tissue>
    </source>
</reference>
<keyword evidence="3 4" id="KW-0443">Lipid metabolism</keyword>
<dbReference type="GO" id="GO:0016042">
    <property type="term" value="P:lipid catabolic process"/>
    <property type="evidence" value="ECO:0007669"/>
    <property type="project" value="UniProtKB-UniRule"/>
</dbReference>
<comment type="caution">
    <text evidence="7">The sequence shown here is derived from an EMBL/GenBank/DDBJ whole genome shotgun (WGS) entry which is preliminary data.</text>
</comment>
<dbReference type="EMBL" id="AWWV01005661">
    <property type="protein sequence ID" value="OMP04721.1"/>
    <property type="molecule type" value="Genomic_DNA"/>
</dbReference>
<dbReference type="GO" id="GO:0004620">
    <property type="term" value="F:phospholipase activity"/>
    <property type="evidence" value="ECO:0007669"/>
    <property type="project" value="TreeGrafter"/>
</dbReference>
<accession>A0A1R3KCA1</accession>
<comment type="domain">
    <text evidence="5">The nitrogen atoms of the two glycine residues in the GGXR motif define the oxyanion hole, and stabilize the oxyanion that forms during the nucleophilic attack by the catalytic serine during substrate cleavage.</text>
</comment>
<feature type="active site" description="Proton acceptor" evidence="4">
    <location>
        <position position="692"/>
    </location>
</feature>
<keyword evidence="2 4" id="KW-0442">Lipid degradation</keyword>
<dbReference type="PANTHER" id="PTHR32176">
    <property type="entry name" value="XYLOSE ISOMERASE"/>
    <property type="match status" value="1"/>
</dbReference>
<protein>
    <recommendedName>
        <fullName evidence="5">Patatin</fullName>
        <ecNumber evidence="5">3.1.1.-</ecNumber>
    </recommendedName>
</protein>
<dbReference type="Pfam" id="PF01734">
    <property type="entry name" value="Patatin"/>
    <property type="match status" value="2"/>
</dbReference>
<feature type="active site" description="Nucleophile" evidence="4">
    <location>
        <position position="55"/>
    </location>
</feature>
<dbReference type="SUPFAM" id="SSF52151">
    <property type="entry name" value="FabD/lysophospholipase-like"/>
    <property type="match status" value="2"/>
</dbReference>
<feature type="short sequence motif" description="GXSXG" evidence="4">
    <location>
        <begin position="499"/>
        <end position="503"/>
    </location>
</feature>
<evidence type="ECO:0000313" key="8">
    <source>
        <dbReference type="Proteomes" id="UP000188268"/>
    </source>
</evidence>
<feature type="active site" description="Proton acceptor" evidence="4">
    <location>
        <position position="238"/>
    </location>
</feature>
<feature type="short sequence motif" description="GXGXXG" evidence="4">
    <location>
        <begin position="15"/>
        <end position="20"/>
    </location>
</feature>
<feature type="domain" description="PNPLA" evidence="6">
    <location>
        <begin position="11"/>
        <end position="251"/>
    </location>
</feature>
<feature type="non-terminal residue" evidence="7">
    <location>
        <position position="775"/>
    </location>
</feature>
<keyword evidence="4 5" id="KW-0378">Hydrolase</keyword>
<feature type="short sequence motif" description="GXGXXG" evidence="4">
    <location>
        <begin position="461"/>
        <end position="466"/>
    </location>
</feature>
<dbReference type="OMA" id="HNISQTY"/>
<feature type="short sequence motif" description="DGA/G" evidence="4">
    <location>
        <begin position="692"/>
        <end position="694"/>
    </location>
</feature>